<dbReference type="PRINTS" id="PR00420">
    <property type="entry name" value="RNGMNOXGNASE"/>
</dbReference>
<name>A0A179IA14_CORDF</name>
<keyword evidence="1" id="KW-0285">Flavoprotein</keyword>
<dbReference type="AlphaFoldDB" id="A0A179IA14"/>
<organism evidence="5 6">
    <name type="scientific">Cordyceps confragosa</name>
    <name type="common">Lecanicillium lecanii</name>
    <dbReference type="NCBI Taxonomy" id="2714763"/>
    <lineage>
        <taxon>Eukaryota</taxon>
        <taxon>Fungi</taxon>
        <taxon>Dikarya</taxon>
        <taxon>Ascomycota</taxon>
        <taxon>Pezizomycotina</taxon>
        <taxon>Sordariomycetes</taxon>
        <taxon>Hypocreomycetidae</taxon>
        <taxon>Hypocreales</taxon>
        <taxon>Cordycipitaceae</taxon>
        <taxon>Akanthomyces</taxon>
    </lineage>
</organism>
<dbReference type="PANTHER" id="PTHR43476:SF3">
    <property type="entry name" value="FAD-BINDING MONOOXYGENASE"/>
    <property type="match status" value="1"/>
</dbReference>
<dbReference type="InterPro" id="IPR036188">
    <property type="entry name" value="FAD/NAD-bd_sf"/>
</dbReference>
<dbReference type="GO" id="GO:0019622">
    <property type="term" value="P:3-(3-hydroxy)phenylpropionate catabolic process"/>
    <property type="evidence" value="ECO:0007669"/>
    <property type="project" value="TreeGrafter"/>
</dbReference>
<evidence type="ECO:0000256" key="3">
    <source>
        <dbReference type="ARBA" id="ARBA00023002"/>
    </source>
</evidence>
<dbReference type="EMBL" id="LUKN01002175">
    <property type="protein sequence ID" value="OAQ99505.1"/>
    <property type="molecule type" value="Genomic_DNA"/>
</dbReference>
<evidence type="ECO:0000313" key="6">
    <source>
        <dbReference type="Proteomes" id="UP000243081"/>
    </source>
</evidence>
<comment type="caution">
    <text evidence="5">The sequence shown here is derived from an EMBL/GenBank/DDBJ whole genome shotgun (WGS) entry which is preliminary data.</text>
</comment>
<feature type="domain" description="FAD-binding" evidence="4">
    <location>
        <begin position="10"/>
        <end position="185"/>
    </location>
</feature>
<accession>A0A179IA14</accession>
<evidence type="ECO:0000256" key="2">
    <source>
        <dbReference type="ARBA" id="ARBA00022827"/>
    </source>
</evidence>
<keyword evidence="6" id="KW-1185">Reference proteome</keyword>
<sequence length="638" mass="71643">MAENTSVETTEVIICGCGPTGALLSVLLSQFSVPHIVLERDAQINVDPRGIVLDEDGIRCLQACGVYSDIFTDIGQCIGKFLFIGSKHSDLYHKPFMVMDYSTTEGGTGHPGFISHKQPAIEHHLRKQSAKYAFAHLRLGANVHSVSEDEAWVYVGYSDPLQNSQTIRGKFLVGADGKTGFTRKNYLEPRGVTLDRCEGVPYDQEWVALNWKISYPTPATHPDFPLWKKNYTPEQVYDEFFPKDFRFLGNPDRPAVCGRFGPEPDRLWRFEFIVQQGEDGSEMAAPSEIAKIVYPYITHSGGRYELPEDKIMYPLDCIEVLRCRPFRFSARSCNEWAHGRVVLCGDAAHVFPPFGGQGITSGFRDALALAWRLRLAIGPSSGRSSMDHHQLLQGWYTERKQQFDKSLRSTVENGRYLTEKSPVRIFIRDWYLWMLQQVPSWRHWLHLGSRREGMTRYTWEDAKGMAFLPQLGGGVNLPQVFATDGDAEPFDAPVFFTDDILFNSSKDGLFQLLVILSPTEALQGVDEMLQGVEAASDGHIQENDVSVFVGSTDTCSVDQLHRKVYRFATGDEFAKSSLCSGRPAPIGYDPDTMVKVIGVDKFVVLRPDRFVFAICSTKAELLHAAEQVRNLCTAGYLS</sequence>
<dbReference type="InterPro" id="IPR050631">
    <property type="entry name" value="PheA/TfdB_FAD_monoxygenase"/>
</dbReference>
<evidence type="ECO:0000256" key="1">
    <source>
        <dbReference type="ARBA" id="ARBA00022630"/>
    </source>
</evidence>
<dbReference type="GO" id="GO:0071949">
    <property type="term" value="F:FAD binding"/>
    <property type="evidence" value="ECO:0007669"/>
    <property type="project" value="InterPro"/>
</dbReference>
<dbReference type="OMA" id="YPLDCIE"/>
<dbReference type="GO" id="GO:0008688">
    <property type="term" value="F:3-(3-hydroxyphenyl)propionate hydroxylase activity"/>
    <property type="evidence" value="ECO:0007669"/>
    <property type="project" value="TreeGrafter"/>
</dbReference>
<reference evidence="5 6" key="1">
    <citation type="submission" date="2016-03" db="EMBL/GenBank/DDBJ databases">
        <title>Fine-scale spatial genetic structure of a fungal parasite of coffee scale insects.</title>
        <authorList>
            <person name="Jackson D."/>
            <person name="Zemenick K.A."/>
            <person name="Malloure B."/>
            <person name="Quandt C.A."/>
            <person name="James T.Y."/>
        </authorList>
    </citation>
    <scope>NUCLEOTIDE SEQUENCE [LARGE SCALE GENOMIC DNA]</scope>
    <source>
        <strain evidence="5 6">UM487</strain>
    </source>
</reference>
<gene>
    <name evidence="5" type="ORF">LLEC1_01697</name>
</gene>
<keyword evidence="2" id="KW-0274">FAD</keyword>
<evidence type="ECO:0000259" key="4">
    <source>
        <dbReference type="Pfam" id="PF01494"/>
    </source>
</evidence>
<evidence type="ECO:0000313" key="5">
    <source>
        <dbReference type="EMBL" id="OAQ99505.1"/>
    </source>
</evidence>
<dbReference type="Pfam" id="PF01494">
    <property type="entry name" value="FAD_binding_3"/>
    <property type="match status" value="2"/>
</dbReference>
<dbReference type="OrthoDB" id="2096480at2759"/>
<dbReference type="Proteomes" id="UP000243081">
    <property type="component" value="Unassembled WGS sequence"/>
</dbReference>
<dbReference type="InterPro" id="IPR002938">
    <property type="entry name" value="FAD-bd"/>
</dbReference>
<dbReference type="Gene3D" id="3.50.50.60">
    <property type="entry name" value="FAD/NAD(P)-binding domain"/>
    <property type="match status" value="2"/>
</dbReference>
<dbReference type="SUPFAM" id="SSF51905">
    <property type="entry name" value="FAD/NAD(P)-binding domain"/>
    <property type="match status" value="1"/>
</dbReference>
<protein>
    <recommendedName>
        <fullName evidence="4">FAD-binding domain-containing protein</fullName>
    </recommendedName>
</protein>
<proteinExistence type="predicted"/>
<keyword evidence="3" id="KW-0560">Oxidoreductase</keyword>
<dbReference type="PANTHER" id="PTHR43476">
    <property type="entry name" value="3-(3-HYDROXY-PHENYL)PROPIONATE/3-HYDROXYCINNAMIC ACID HYDROXYLASE"/>
    <property type="match status" value="1"/>
</dbReference>
<feature type="domain" description="FAD-binding" evidence="4">
    <location>
        <begin position="319"/>
        <end position="380"/>
    </location>
</feature>